<dbReference type="Gene3D" id="3.40.50.2300">
    <property type="match status" value="2"/>
</dbReference>
<dbReference type="InterPro" id="IPR000843">
    <property type="entry name" value="HTH_LacI"/>
</dbReference>
<gene>
    <name evidence="5" type="ORF">B0H94_11181</name>
</gene>
<sequence>MPTISDVAKRSGLSKSTVSRVLNNYPHVSEEKKERVQKAMAELEYTPNPSARKMRGALTTTIGVVVTRIVNPFFSYLVNAIEQVAYEQGYQVVVFQSNEDQEKELSFLQLMQHKQLDGIIMASIENDEEVIETYLAYGPIVFVNEYIQHMNTVPSVRINHIAAAYEGVMHLLNQGHRRIAYCTGGLFEQQGQSDDRNIGYKKALAEKGIEVDPQFVFVNKHTIEDGESVGRAIFQMKEQPTAVFTGSDEVAAGVIAAAHELNQRVPEDLAVVGFDDQPIAKITYPKLTTIKQPVDDMGRLAANLMIEALNGTTPTENETVLETKFVERDTT</sequence>
<dbReference type="SUPFAM" id="SSF53822">
    <property type="entry name" value="Periplasmic binding protein-like I"/>
    <property type="match status" value="1"/>
</dbReference>
<evidence type="ECO:0000259" key="4">
    <source>
        <dbReference type="PROSITE" id="PS50932"/>
    </source>
</evidence>
<dbReference type="InterPro" id="IPR028082">
    <property type="entry name" value="Peripla_BP_I"/>
</dbReference>
<dbReference type="PANTHER" id="PTHR30146:SF136">
    <property type="entry name" value="NTD BIOSYNTHESIS OPERON REGULATOR NTDR"/>
    <property type="match status" value="1"/>
</dbReference>
<dbReference type="EMBL" id="PYAV01000011">
    <property type="protein sequence ID" value="PSL43256.1"/>
    <property type="molecule type" value="Genomic_DNA"/>
</dbReference>
<evidence type="ECO:0000256" key="2">
    <source>
        <dbReference type="ARBA" id="ARBA00023125"/>
    </source>
</evidence>
<dbReference type="Gene3D" id="1.10.260.40">
    <property type="entry name" value="lambda repressor-like DNA-binding domains"/>
    <property type="match status" value="1"/>
</dbReference>
<dbReference type="CDD" id="cd06286">
    <property type="entry name" value="PBP1_CcpB-like"/>
    <property type="match status" value="1"/>
</dbReference>
<dbReference type="InterPro" id="IPR046335">
    <property type="entry name" value="LacI/GalR-like_sensor"/>
</dbReference>
<evidence type="ECO:0000256" key="1">
    <source>
        <dbReference type="ARBA" id="ARBA00023015"/>
    </source>
</evidence>
<dbReference type="OrthoDB" id="9798934at2"/>
<keyword evidence="3" id="KW-0804">Transcription</keyword>
<dbReference type="Pfam" id="PF13377">
    <property type="entry name" value="Peripla_BP_3"/>
    <property type="match status" value="1"/>
</dbReference>
<feature type="domain" description="HTH lacI-type" evidence="4">
    <location>
        <begin position="2"/>
        <end position="56"/>
    </location>
</feature>
<name>A0A2P8HAK5_9BACI</name>
<reference evidence="5 6" key="1">
    <citation type="submission" date="2018-03" db="EMBL/GenBank/DDBJ databases">
        <title>Genomic Encyclopedia of Type Strains, Phase III (KMG-III): the genomes of soil and plant-associated and newly described type strains.</title>
        <authorList>
            <person name="Whitman W."/>
        </authorList>
    </citation>
    <scope>NUCLEOTIDE SEQUENCE [LARGE SCALE GENOMIC DNA]</scope>
    <source>
        <strain evidence="5 6">CGMCC 1.07653</strain>
    </source>
</reference>
<comment type="caution">
    <text evidence="5">The sequence shown here is derived from an EMBL/GenBank/DDBJ whole genome shotgun (WGS) entry which is preliminary data.</text>
</comment>
<dbReference type="CDD" id="cd01392">
    <property type="entry name" value="HTH_LacI"/>
    <property type="match status" value="1"/>
</dbReference>
<evidence type="ECO:0000256" key="3">
    <source>
        <dbReference type="ARBA" id="ARBA00023163"/>
    </source>
</evidence>
<dbReference type="SMART" id="SM00354">
    <property type="entry name" value="HTH_LACI"/>
    <property type="match status" value="1"/>
</dbReference>
<dbReference type="PANTHER" id="PTHR30146">
    <property type="entry name" value="LACI-RELATED TRANSCRIPTIONAL REPRESSOR"/>
    <property type="match status" value="1"/>
</dbReference>
<keyword evidence="2" id="KW-0238">DNA-binding</keyword>
<dbReference type="GO" id="GO:0000976">
    <property type="term" value="F:transcription cis-regulatory region binding"/>
    <property type="evidence" value="ECO:0007669"/>
    <property type="project" value="TreeGrafter"/>
</dbReference>
<dbReference type="InterPro" id="IPR010982">
    <property type="entry name" value="Lambda_DNA-bd_dom_sf"/>
</dbReference>
<protein>
    <submittedName>
        <fullName evidence="5">LacI family transcriptional regulator</fullName>
    </submittedName>
</protein>
<dbReference type="RefSeq" id="WP_106589396.1">
    <property type="nucleotide sequence ID" value="NZ_PYAV01000011.1"/>
</dbReference>
<dbReference type="Proteomes" id="UP000242310">
    <property type="component" value="Unassembled WGS sequence"/>
</dbReference>
<dbReference type="SUPFAM" id="SSF47413">
    <property type="entry name" value="lambda repressor-like DNA-binding domains"/>
    <property type="match status" value="1"/>
</dbReference>
<keyword evidence="1" id="KW-0805">Transcription regulation</keyword>
<dbReference type="GO" id="GO:0003700">
    <property type="term" value="F:DNA-binding transcription factor activity"/>
    <property type="evidence" value="ECO:0007669"/>
    <property type="project" value="TreeGrafter"/>
</dbReference>
<dbReference type="Pfam" id="PF00356">
    <property type="entry name" value="LacI"/>
    <property type="match status" value="1"/>
</dbReference>
<evidence type="ECO:0000313" key="6">
    <source>
        <dbReference type="Proteomes" id="UP000242310"/>
    </source>
</evidence>
<proteinExistence type="predicted"/>
<organism evidence="5 6">
    <name type="scientific">Salsuginibacillus halophilus</name>
    <dbReference type="NCBI Taxonomy" id="517424"/>
    <lineage>
        <taxon>Bacteria</taxon>
        <taxon>Bacillati</taxon>
        <taxon>Bacillota</taxon>
        <taxon>Bacilli</taxon>
        <taxon>Bacillales</taxon>
        <taxon>Bacillaceae</taxon>
        <taxon>Salsuginibacillus</taxon>
    </lineage>
</organism>
<accession>A0A2P8HAK5</accession>
<dbReference type="AlphaFoldDB" id="A0A2P8HAK5"/>
<keyword evidence="6" id="KW-1185">Reference proteome</keyword>
<dbReference type="PROSITE" id="PS50932">
    <property type="entry name" value="HTH_LACI_2"/>
    <property type="match status" value="1"/>
</dbReference>
<evidence type="ECO:0000313" key="5">
    <source>
        <dbReference type="EMBL" id="PSL43256.1"/>
    </source>
</evidence>